<evidence type="ECO:0000313" key="1">
    <source>
        <dbReference type="EMBL" id="ASN69569.1"/>
    </source>
</evidence>
<dbReference type="EMBL" id="MF417892">
    <property type="protein sequence ID" value="ASN69569.1"/>
    <property type="molecule type" value="Genomic_DNA"/>
</dbReference>
<organism evidence="1">
    <name type="scientific">uncultured Caudovirales phage</name>
    <dbReference type="NCBI Taxonomy" id="2100421"/>
    <lineage>
        <taxon>Viruses</taxon>
        <taxon>Duplodnaviria</taxon>
        <taxon>Heunggongvirae</taxon>
        <taxon>Uroviricota</taxon>
        <taxon>Caudoviricetes</taxon>
        <taxon>Peduoviridae</taxon>
        <taxon>Maltschvirus</taxon>
        <taxon>Maltschvirus maltsch</taxon>
    </lineage>
</organism>
<name>A0A2H4J4R3_9CAUD</name>
<proteinExistence type="predicted"/>
<sequence>MKQATFSPVFASMYCGLCDIARNNGYALTVHGTMNLDFDLVAIPWTDQAIEPEELIKLIADRCNLLAGQEFGTGIYKQDAEIKPHGRLAWLIIVGSGAALDISVMPKLSN</sequence>
<gene>
    <name evidence="1" type="ORF">2F2_49</name>
</gene>
<reference evidence="1" key="1">
    <citation type="submission" date="2017-06" db="EMBL/GenBank/DDBJ databases">
        <title>Novel phages from South African skin metaviromes.</title>
        <authorList>
            <person name="van Zyl L.J."/>
            <person name="Abrahams Y."/>
            <person name="Stander E.A."/>
            <person name="Kirby B.M."/>
            <person name="Clavaud C."/>
            <person name="Farcet C."/>
            <person name="Breton L."/>
            <person name="Trindade M.I."/>
        </authorList>
    </citation>
    <scope>NUCLEOTIDE SEQUENCE</scope>
</reference>
<accession>A0A2H4J4R3</accession>
<protein>
    <submittedName>
        <fullName evidence="1">Uncharacterized protein</fullName>
    </submittedName>
</protein>